<dbReference type="AlphaFoldDB" id="A0A4P9ZG71"/>
<dbReference type="PANTHER" id="PTHR11098">
    <property type="entry name" value="NICOTINATE PHOSPHORIBOSYLTRANSFERASE"/>
    <property type="match status" value="1"/>
</dbReference>
<evidence type="ECO:0000256" key="5">
    <source>
        <dbReference type="ARBA" id="ARBA00022598"/>
    </source>
</evidence>
<evidence type="ECO:0000256" key="4">
    <source>
        <dbReference type="ARBA" id="ARBA00022553"/>
    </source>
</evidence>
<keyword evidence="13" id="KW-1185">Reference proteome</keyword>
<dbReference type="GO" id="GO:0034355">
    <property type="term" value="P:NAD+ biosynthetic process via the salvage pathway"/>
    <property type="evidence" value="ECO:0007669"/>
    <property type="project" value="TreeGrafter"/>
</dbReference>
<dbReference type="InterPro" id="IPR041525">
    <property type="entry name" value="N/Namide_PRibTrfase"/>
</dbReference>
<dbReference type="GO" id="GO:0016740">
    <property type="term" value="F:transferase activity"/>
    <property type="evidence" value="ECO:0007669"/>
    <property type="project" value="UniProtKB-KW"/>
</dbReference>
<evidence type="ECO:0000256" key="2">
    <source>
        <dbReference type="ARBA" id="ARBA00010897"/>
    </source>
</evidence>
<accession>A0A4P9ZG71</accession>
<dbReference type="OrthoDB" id="193380at2759"/>
<dbReference type="Gene3D" id="3.20.140.10">
    <property type="entry name" value="nicotinate phosphoribosyltransferase"/>
    <property type="match status" value="1"/>
</dbReference>
<comment type="PTM">
    <text evidence="9">Transiently phosphorylated on a His residue during the reaction cycle. Phosphorylation strongly increases the affinity for substrates and increases the rate of nicotinate D-ribonucleotide production. Dephosphorylation regenerates the low-affinity form of the enzyme, leading to product release.</text>
</comment>
<dbReference type="PIRSF" id="PIRSF000484">
    <property type="entry name" value="NAPRT"/>
    <property type="match status" value="1"/>
</dbReference>
<evidence type="ECO:0000256" key="3">
    <source>
        <dbReference type="ARBA" id="ARBA00013236"/>
    </source>
</evidence>
<dbReference type="Pfam" id="PF04095">
    <property type="entry name" value="NAPRTase"/>
    <property type="match status" value="1"/>
</dbReference>
<comment type="pathway">
    <text evidence="1 9">Cofactor biosynthesis; NAD(+) biosynthesis; nicotinate D-ribonucleotide from nicotinate: step 1/1.</text>
</comment>
<dbReference type="PANTHER" id="PTHR11098:SF1">
    <property type="entry name" value="NICOTINATE PHOSPHORIBOSYLTRANSFERASE"/>
    <property type="match status" value="1"/>
</dbReference>
<dbReference type="EMBL" id="ML004436">
    <property type="protein sequence ID" value="RKP31923.1"/>
    <property type="molecule type" value="Genomic_DNA"/>
</dbReference>
<reference evidence="13" key="1">
    <citation type="journal article" date="2018" name="Nat. Microbiol.">
        <title>Leveraging single-cell genomics to expand the fungal tree of life.</title>
        <authorList>
            <person name="Ahrendt S.R."/>
            <person name="Quandt C.A."/>
            <person name="Ciobanu D."/>
            <person name="Clum A."/>
            <person name="Salamov A."/>
            <person name="Andreopoulos B."/>
            <person name="Cheng J.F."/>
            <person name="Woyke T."/>
            <person name="Pelin A."/>
            <person name="Henrissat B."/>
            <person name="Reynolds N.K."/>
            <person name="Benny G.L."/>
            <person name="Smith M.E."/>
            <person name="James T.Y."/>
            <person name="Grigoriev I.V."/>
        </authorList>
    </citation>
    <scope>NUCLEOTIDE SEQUENCE [LARGE SCALE GENOMIC DNA]</scope>
    <source>
        <strain evidence="13">Baker2002</strain>
    </source>
</reference>
<feature type="domain" description="Nicotinate/nicotinamide phosphoribosyltransferase" evidence="10">
    <location>
        <begin position="164"/>
        <end position="404"/>
    </location>
</feature>
<keyword evidence="6 9" id="KW-0662">Pyridine nucleotide biosynthesis</keyword>
<evidence type="ECO:0000256" key="8">
    <source>
        <dbReference type="ARBA" id="ARBA00048668"/>
    </source>
</evidence>
<evidence type="ECO:0000259" key="10">
    <source>
        <dbReference type="Pfam" id="PF04095"/>
    </source>
</evidence>
<dbReference type="Pfam" id="PF17767">
    <property type="entry name" value="NAPRTase_N"/>
    <property type="match status" value="1"/>
</dbReference>
<sequence length="418" mass="47318">MSDRAIQSFLDTDLYKLSMQAAVFRHFKDVPVTYRCTNRTSQMVLSPPAVEWLRRQITFLGDLRFSKEEIAYLRTLRLLPADYIESLRDFKLDPEQQVRIESEEDLAHFSMTVHGLWYDTILYEIPLLALVSEAYFKFVDTDWNYDGQEELARAKIRRLVDGGCAFSDFGTRRRRLFQSQQLVVEALAEAVRGNGPANSLILGTSNVHLAKKYQLKPIGTVAHEWFMGVAAITQNYADANKVAMNLWMQTFGAAGCGLVLTDTFGTDAFLWAFVPPYLDNYAGVRQDSGDPQEYTVKVGQHYRQLGYEPFSKTICYSDSLDVDKCFVYKKTAEEQGLRPIFGVGTHFTNDFTLTSTHGTKSVPLNIVIKLLEVNGHHAIKIGDVLGKNMGDATTVAHVKEQLGYAERAWAVGDELCRW</sequence>
<feature type="domain" description="Nicotinate phosphoribosyltransferase N-terminal" evidence="11">
    <location>
        <begin position="10"/>
        <end position="132"/>
    </location>
</feature>
<evidence type="ECO:0000256" key="7">
    <source>
        <dbReference type="ARBA" id="ARBA00022679"/>
    </source>
</evidence>
<dbReference type="SUPFAM" id="SSF54675">
    <property type="entry name" value="Nicotinate/Quinolinate PRTase N-terminal domain-like"/>
    <property type="match status" value="1"/>
</dbReference>
<dbReference type="Proteomes" id="UP000268321">
    <property type="component" value="Unassembled WGS sequence"/>
</dbReference>
<proteinExistence type="inferred from homology"/>
<keyword evidence="7" id="KW-0808">Transferase</keyword>
<evidence type="ECO:0000259" key="11">
    <source>
        <dbReference type="Pfam" id="PF17767"/>
    </source>
</evidence>
<keyword evidence="4" id="KW-0597">Phosphoprotein</keyword>
<protein>
    <recommendedName>
        <fullName evidence="3 9">Nicotinate phosphoribosyltransferase</fullName>
        <ecNumber evidence="3 9">6.3.4.21</ecNumber>
    </recommendedName>
</protein>
<organism evidence="12 13">
    <name type="scientific">Metschnikowia bicuspidata</name>
    <dbReference type="NCBI Taxonomy" id="27322"/>
    <lineage>
        <taxon>Eukaryota</taxon>
        <taxon>Fungi</taxon>
        <taxon>Dikarya</taxon>
        <taxon>Ascomycota</taxon>
        <taxon>Saccharomycotina</taxon>
        <taxon>Pichiomycetes</taxon>
        <taxon>Metschnikowiaceae</taxon>
        <taxon>Metschnikowia</taxon>
    </lineage>
</organism>
<keyword evidence="5 9" id="KW-0436">Ligase</keyword>
<comment type="similarity">
    <text evidence="2 9">Belongs to the NAPRTase family.</text>
</comment>
<dbReference type="UniPathway" id="UPA00253">
    <property type="reaction ID" value="UER00457"/>
</dbReference>
<name>A0A4P9ZG71_9ASCO</name>
<evidence type="ECO:0000256" key="6">
    <source>
        <dbReference type="ARBA" id="ARBA00022642"/>
    </source>
</evidence>
<comment type="function">
    <text evidence="9">Catalyzes the synthesis of beta-nicotinate D-ribonucleotide from nicotinate and 5-phospho-D-ribose 1-phosphate at the expense of ATP.</text>
</comment>
<dbReference type="FunFam" id="3.20.140.10:FF:000009">
    <property type="entry name" value="Nicotinate phosphoribosyltransferase"/>
    <property type="match status" value="1"/>
</dbReference>
<dbReference type="InterPro" id="IPR007229">
    <property type="entry name" value="Nic_PRibTrfase-Fam"/>
</dbReference>
<dbReference type="GO" id="GO:0004516">
    <property type="term" value="F:nicotinate phosphoribosyltransferase activity"/>
    <property type="evidence" value="ECO:0007669"/>
    <property type="project" value="UniProtKB-UniRule"/>
</dbReference>
<evidence type="ECO:0000256" key="1">
    <source>
        <dbReference type="ARBA" id="ARBA00004952"/>
    </source>
</evidence>
<dbReference type="InterPro" id="IPR040727">
    <property type="entry name" value="NAPRTase_N"/>
</dbReference>
<gene>
    <name evidence="12" type="ORF">METBISCDRAFT_22014</name>
</gene>
<dbReference type="NCBIfam" id="NF003704">
    <property type="entry name" value="PRK05321.1"/>
    <property type="match status" value="1"/>
</dbReference>
<evidence type="ECO:0000256" key="9">
    <source>
        <dbReference type="RuleBase" id="RU003838"/>
    </source>
</evidence>
<comment type="catalytic activity">
    <reaction evidence="8 9">
        <text>5-phospho-alpha-D-ribose 1-diphosphate + nicotinate + ATP + H2O = nicotinate beta-D-ribonucleotide + ADP + phosphate + diphosphate</text>
        <dbReference type="Rhea" id="RHEA:36163"/>
        <dbReference type="ChEBI" id="CHEBI:15377"/>
        <dbReference type="ChEBI" id="CHEBI:30616"/>
        <dbReference type="ChEBI" id="CHEBI:32544"/>
        <dbReference type="ChEBI" id="CHEBI:33019"/>
        <dbReference type="ChEBI" id="CHEBI:43474"/>
        <dbReference type="ChEBI" id="CHEBI:57502"/>
        <dbReference type="ChEBI" id="CHEBI:58017"/>
        <dbReference type="ChEBI" id="CHEBI:456216"/>
        <dbReference type="EC" id="6.3.4.21"/>
    </reaction>
</comment>
<dbReference type="HAMAP" id="MF_00570">
    <property type="entry name" value="NAPRTase"/>
    <property type="match status" value="1"/>
</dbReference>
<dbReference type="InterPro" id="IPR036068">
    <property type="entry name" value="Nicotinate_pribotase-like_C"/>
</dbReference>
<evidence type="ECO:0000313" key="13">
    <source>
        <dbReference type="Proteomes" id="UP000268321"/>
    </source>
</evidence>
<dbReference type="GO" id="GO:0005829">
    <property type="term" value="C:cytosol"/>
    <property type="evidence" value="ECO:0007669"/>
    <property type="project" value="TreeGrafter"/>
</dbReference>
<dbReference type="NCBIfam" id="TIGR01514">
    <property type="entry name" value="NAPRTase"/>
    <property type="match status" value="1"/>
</dbReference>
<evidence type="ECO:0000313" key="12">
    <source>
        <dbReference type="EMBL" id="RKP31923.1"/>
    </source>
</evidence>
<dbReference type="EC" id="6.3.4.21" evidence="3 9"/>
<dbReference type="InterPro" id="IPR006406">
    <property type="entry name" value="Nic_PRibTrfase"/>
</dbReference>
<dbReference type="SUPFAM" id="SSF51690">
    <property type="entry name" value="Nicotinate/Quinolinate PRTase C-terminal domain-like"/>
    <property type="match status" value="1"/>
</dbReference>